<dbReference type="Proteomes" id="UP000299102">
    <property type="component" value="Unassembled WGS sequence"/>
</dbReference>
<gene>
    <name evidence="1" type="ORF">EVAR_22702_1</name>
</gene>
<dbReference type="AlphaFoldDB" id="A0A4C1US86"/>
<dbReference type="EMBL" id="BGZK01000219">
    <property type="protein sequence ID" value="GBP29331.1"/>
    <property type="molecule type" value="Genomic_DNA"/>
</dbReference>
<organism evidence="1 2">
    <name type="scientific">Eumeta variegata</name>
    <name type="common">Bagworm moth</name>
    <name type="synonym">Eumeta japonica</name>
    <dbReference type="NCBI Taxonomy" id="151549"/>
    <lineage>
        <taxon>Eukaryota</taxon>
        <taxon>Metazoa</taxon>
        <taxon>Ecdysozoa</taxon>
        <taxon>Arthropoda</taxon>
        <taxon>Hexapoda</taxon>
        <taxon>Insecta</taxon>
        <taxon>Pterygota</taxon>
        <taxon>Neoptera</taxon>
        <taxon>Endopterygota</taxon>
        <taxon>Lepidoptera</taxon>
        <taxon>Glossata</taxon>
        <taxon>Ditrysia</taxon>
        <taxon>Tineoidea</taxon>
        <taxon>Psychidae</taxon>
        <taxon>Oiketicinae</taxon>
        <taxon>Eumeta</taxon>
    </lineage>
</organism>
<keyword evidence="2" id="KW-1185">Reference proteome</keyword>
<comment type="caution">
    <text evidence="1">The sequence shown here is derived from an EMBL/GenBank/DDBJ whole genome shotgun (WGS) entry which is preliminary data.</text>
</comment>
<evidence type="ECO:0000313" key="2">
    <source>
        <dbReference type="Proteomes" id="UP000299102"/>
    </source>
</evidence>
<proteinExistence type="predicted"/>
<accession>A0A4C1US86</accession>
<evidence type="ECO:0000313" key="1">
    <source>
        <dbReference type="EMBL" id="GBP29331.1"/>
    </source>
</evidence>
<protein>
    <submittedName>
        <fullName evidence="1">Uncharacterized protein</fullName>
    </submittedName>
</protein>
<name>A0A4C1US86_EUMVA</name>
<sequence length="76" mass="8864">MQHKCALPVNMLSWRKQWILKFLLFSLTAEFWKVTGKWVSLCRHRRLYLGTCRLRAALYVAGEASTRRSAAADRHG</sequence>
<reference evidence="1 2" key="1">
    <citation type="journal article" date="2019" name="Commun. Biol.">
        <title>The bagworm genome reveals a unique fibroin gene that provides high tensile strength.</title>
        <authorList>
            <person name="Kono N."/>
            <person name="Nakamura H."/>
            <person name="Ohtoshi R."/>
            <person name="Tomita M."/>
            <person name="Numata K."/>
            <person name="Arakawa K."/>
        </authorList>
    </citation>
    <scope>NUCLEOTIDE SEQUENCE [LARGE SCALE GENOMIC DNA]</scope>
</reference>